<dbReference type="SUPFAM" id="SSF49899">
    <property type="entry name" value="Concanavalin A-like lectins/glucanases"/>
    <property type="match status" value="2"/>
</dbReference>
<evidence type="ECO:0000259" key="1">
    <source>
        <dbReference type="PROSITE" id="PS50060"/>
    </source>
</evidence>
<dbReference type="InterPro" id="IPR000998">
    <property type="entry name" value="MAM_dom"/>
</dbReference>
<protein>
    <recommendedName>
        <fullName evidence="1">MAM domain-containing protein</fullName>
    </recommendedName>
</protein>
<dbReference type="Gene3D" id="2.60.120.200">
    <property type="match status" value="2"/>
</dbReference>
<organism evidence="2 3">
    <name type="scientific">Cylicocyclus nassatus</name>
    <name type="common">Nematode worm</name>
    <dbReference type="NCBI Taxonomy" id="53992"/>
    <lineage>
        <taxon>Eukaryota</taxon>
        <taxon>Metazoa</taxon>
        <taxon>Ecdysozoa</taxon>
        <taxon>Nematoda</taxon>
        <taxon>Chromadorea</taxon>
        <taxon>Rhabditida</taxon>
        <taxon>Rhabditina</taxon>
        <taxon>Rhabditomorpha</taxon>
        <taxon>Strongyloidea</taxon>
        <taxon>Strongylidae</taxon>
        <taxon>Cylicocyclus</taxon>
    </lineage>
</organism>
<name>A0AA36HIA2_CYLNA</name>
<accession>A0AA36HIA2</accession>
<dbReference type="InterPro" id="IPR013320">
    <property type="entry name" value="ConA-like_dom_sf"/>
</dbReference>
<comment type="caution">
    <text evidence="2">The sequence shown here is derived from an EMBL/GenBank/DDBJ whole genome shotgun (WGS) entry which is preliminary data.</text>
</comment>
<dbReference type="PROSITE" id="PS50060">
    <property type="entry name" value="MAM_2"/>
    <property type="match status" value="2"/>
</dbReference>
<dbReference type="EMBL" id="CATQJL010000326">
    <property type="protein sequence ID" value="CAJ0610544.1"/>
    <property type="molecule type" value="Genomic_DNA"/>
</dbReference>
<proteinExistence type="predicted"/>
<dbReference type="Proteomes" id="UP001176961">
    <property type="component" value="Unassembled WGS sequence"/>
</dbReference>
<dbReference type="AlphaFoldDB" id="A0AA36HIA2"/>
<dbReference type="GO" id="GO:0016020">
    <property type="term" value="C:membrane"/>
    <property type="evidence" value="ECO:0007669"/>
    <property type="project" value="InterPro"/>
</dbReference>
<gene>
    <name evidence="2" type="ORF">CYNAS_LOCUS22527</name>
</gene>
<evidence type="ECO:0000313" key="2">
    <source>
        <dbReference type="EMBL" id="CAJ0610544.1"/>
    </source>
</evidence>
<keyword evidence="3" id="KW-1185">Reference proteome</keyword>
<sequence length="423" mass="47569">MNSGCPTSSIIDAAALSRQLYDMKKFLGGHTDVDLWFPFYKYASPFGQFKVSTTCDLECYDFDSFLTKPCRWRNEKNTCDVNGDEIDFIRMKGSWGESEGDTIFGKSDRADGYFLIAGVQQKLPPMYSAMLVSDPIQCQEGDGVVKMRFWASPNVKLRVCTRAPSMGRRYIWCSEPLKRNNTRLAKVTIPGTIWYTFEIVVEAYNFTLDAFGKQGGAAIIDDITYNSSAIYECRMIPHYDPPPKLPKQTCAAIKCDFESGACLRNMESSGWRTADEALGPRSSGIRSKLVGAYAYAVGPGTSTLSLGPFELTRTFAIDFCYYAASYRSKLVVYITRSAQNDRTRIYSSGDVRGDGHHWICEKVYLHTGTYESIEFSAEGLRNEYSYVGLDQIDIYDPKLGKSACEKRTKKNEESIVPLLSDRT</sequence>
<reference evidence="2" key="1">
    <citation type="submission" date="2023-07" db="EMBL/GenBank/DDBJ databases">
        <authorList>
            <consortium name="CYATHOMIX"/>
        </authorList>
    </citation>
    <scope>NUCLEOTIDE SEQUENCE</scope>
    <source>
        <strain evidence="2">N/A</strain>
    </source>
</reference>
<feature type="domain" description="MAM" evidence="1">
    <location>
        <begin position="53"/>
        <end position="235"/>
    </location>
</feature>
<evidence type="ECO:0000313" key="3">
    <source>
        <dbReference type="Proteomes" id="UP001176961"/>
    </source>
</evidence>
<feature type="domain" description="MAM" evidence="1">
    <location>
        <begin position="253"/>
        <end position="406"/>
    </location>
</feature>